<proteinExistence type="predicted"/>
<name>A0ABN0WEG2_9BACI</name>
<accession>A0ABN0WEG2</accession>
<protein>
    <recommendedName>
        <fullName evidence="3">DUF2164 domain-containing protein</fullName>
    </recommendedName>
</protein>
<sequence>MYIKLPKEKKDILIQEIQAYFQEEKGEDWGLIAAENLLDFFMQRLGPNLYNQGVQDAKQLVSQLLLNIEEDISSLERPIKRDY</sequence>
<dbReference type="RefSeq" id="WP_343799852.1">
    <property type="nucleotide sequence ID" value="NZ_BAAADJ010000024.1"/>
</dbReference>
<evidence type="ECO:0008006" key="3">
    <source>
        <dbReference type="Google" id="ProtNLM"/>
    </source>
</evidence>
<reference evidence="1 2" key="1">
    <citation type="journal article" date="2019" name="Int. J. Syst. Evol. Microbiol.">
        <title>The Global Catalogue of Microorganisms (GCM) 10K type strain sequencing project: providing services to taxonomists for standard genome sequencing and annotation.</title>
        <authorList>
            <consortium name="The Broad Institute Genomics Platform"/>
            <consortium name="The Broad Institute Genome Sequencing Center for Infectious Disease"/>
            <person name="Wu L."/>
            <person name="Ma J."/>
        </authorList>
    </citation>
    <scope>NUCLEOTIDE SEQUENCE [LARGE SCALE GENOMIC DNA]</scope>
    <source>
        <strain evidence="1 2">JCM 9731</strain>
    </source>
</reference>
<dbReference type="EMBL" id="BAAADJ010000024">
    <property type="protein sequence ID" value="GAA0334691.1"/>
    <property type="molecule type" value="Genomic_DNA"/>
</dbReference>
<organism evidence="1 2">
    <name type="scientific">Bacillus carboniphilus</name>
    <dbReference type="NCBI Taxonomy" id="86663"/>
    <lineage>
        <taxon>Bacteria</taxon>
        <taxon>Bacillati</taxon>
        <taxon>Bacillota</taxon>
        <taxon>Bacilli</taxon>
        <taxon>Bacillales</taxon>
        <taxon>Bacillaceae</taxon>
        <taxon>Bacillus</taxon>
    </lineage>
</organism>
<evidence type="ECO:0000313" key="1">
    <source>
        <dbReference type="EMBL" id="GAA0334691.1"/>
    </source>
</evidence>
<dbReference type="Proteomes" id="UP001500782">
    <property type="component" value="Unassembled WGS sequence"/>
</dbReference>
<gene>
    <name evidence="1" type="ORF">GCM10008967_26860</name>
</gene>
<dbReference type="InterPro" id="IPR018680">
    <property type="entry name" value="DUF2164"/>
</dbReference>
<comment type="caution">
    <text evidence="1">The sequence shown here is derived from an EMBL/GenBank/DDBJ whole genome shotgun (WGS) entry which is preliminary data.</text>
</comment>
<keyword evidence="2" id="KW-1185">Reference proteome</keyword>
<dbReference type="Pfam" id="PF09932">
    <property type="entry name" value="DUF2164"/>
    <property type="match status" value="1"/>
</dbReference>
<evidence type="ECO:0000313" key="2">
    <source>
        <dbReference type="Proteomes" id="UP001500782"/>
    </source>
</evidence>